<dbReference type="PANTHER" id="PTHR42783:SF3">
    <property type="entry name" value="GLUTAMATE SYNTHASE [NADPH] SMALL CHAIN-RELATED"/>
    <property type="match status" value="1"/>
</dbReference>
<dbReference type="SUPFAM" id="SSF50692">
    <property type="entry name" value="ADC-like"/>
    <property type="match status" value="1"/>
</dbReference>
<feature type="domain" description="4Fe-4S ferredoxin-type" evidence="2">
    <location>
        <begin position="752"/>
        <end position="783"/>
    </location>
</feature>
<dbReference type="EMBL" id="AP027081">
    <property type="protein sequence ID" value="BDU75835.1"/>
    <property type="molecule type" value="Genomic_DNA"/>
</dbReference>
<dbReference type="PROSITE" id="PS51318">
    <property type="entry name" value="TAT"/>
    <property type="match status" value="1"/>
</dbReference>
<keyword evidence="4" id="KW-1185">Reference proteome</keyword>
<accession>A0AA48GUE7</accession>
<feature type="region of interest" description="Disordered" evidence="1">
    <location>
        <begin position="651"/>
        <end position="670"/>
    </location>
</feature>
<dbReference type="CDD" id="cd10551">
    <property type="entry name" value="PsrB"/>
    <property type="match status" value="1"/>
</dbReference>
<reference evidence="3" key="1">
    <citation type="journal article" date="2023" name="Int. J. Syst. Evol. Microbiol.">
        <title>Mesoterricola silvestris gen. nov., sp. nov., Mesoterricola sediminis sp. nov., Geothrix oryzae sp. nov., Geothrix edaphica sp. nov., Geothrix rubra sp. nov., and Geothrix limicola sp. nov., six novel members of Acidobacteriota isolated from soils.</title>
        <authorList>
            <person name="Itoh H."/>
            <person name="Sugisawa Y."/>
            <person name="Mise K."/>
            <person name="Xu Z."/>
            <person name="Kuniyasu M."/>
            <person name="Ushijima N."/>
            <person name="Kawano K."/>
            <person name="Kobayashi E."/>
            <person name="Shiratori Y."/>
            <person name="Masuda Y."/>
            <person name="Senoo K."/>
        </authorList>
    </citation>
    <scope>NUCLEOTIDE SEQUENCE</scope>
    <source>
        <strain evidence="3">W786</strain>
    </source>
</reference>
<dbReference type="InterPro" id="IPR009010">
    <property type="entry name" value="Asp_de-COase-like_dom_sf"/>
</dbReference>
<proteinExistence type="predicted"/>
<organism evidence="3 4">
    <name type="scientific">Mesoterricola sediminis</name>
    <dbReference type="NCBI Taxonomy" id="2927980"/>
    <lineage>
        <taxon>Bacteria</taxon>
        <taxon>Pseudomonadati</taxon>
        <taxon>Acidobacteriota</taxon>
        <taxon>Holophagae</taxon>
        <taxon>Holophagales</taxon>
        <taxon>Holophagaceae</taxon>
        <taxon>Mesoterricola</taxon>
    </lineage>
</organism>
<dbReference type="Proteomes" id="UP001228113">
    <property type="component" value="Chromosome"/>
</dbReference>
<dbReference type="Gene3D" id="3.40.50.740">
    <property type="match status" value="1"/>
</dbReference>
<dbReference type="Pfam" id="PF13247">
    <property type="entry name" value="Fer4_11"/>
    <property type="match status" value="1"/>
</dbReference>
<evidence type="ECO:0000313" key="4">
    <source>
        <dbReference type="Proteomes" id="UP001228113"/>
    </source>
</evidence>
<dbReference type="SUPFAM" id="SSF54862">
    <property type="entry name" value="4Fe-4S ferredoxins"/>
    <property type="match status" value="1"/>
</dbReference>
<dbReference type="RefSeq" id="WP_316411131.1">
    <property type="nucleotide sequence ID" value="NZ_AP027081.1"/>
</dbReference>
<dbReference type="AlphaFoldDB" id="A0AA48GUE7"/>
<dbReference type="PROSITE" id="PS51379">
    <property type="entry name" value="4FE4S_FER_2"/>
    <property type="match status" value="2"/>
</dbReference>
<dbReference type="InterPro" id="IPR006311">
    <property type="entry name" value="TAT_signal"/>
</dbReference>
<dbReference type="Gene3D" id="2.40.40.20">
    <property type="match status" value="1"/>
</dbReference>
<dbReference type="PANTHER" id="PTHR42783">
    <property type="entry name" value="GLUTAMATE SYNTHASE [NADPH] SMALL CHAIN"/>
    <property type="match status" value="1"/>
</dbReference>
<name>A0AA48GUE7_9BACT</name>
<dbReference type="KEGG" id="msea:METESE_07930"/>
<protein>
    <submittedName>
        <fullName evidence="3">Molybdopterin oxidoreductase</fullName>
    </submittedName>
</protein>
<sequence length="933" mass="97845">MPEVISRRTFLGGAAAAAALAAAGCGDRRLAVPLARRTPEAVPGLPVHYASTCPLGQRALAVLVRTREGRPVHIAGNDAHPDLRGAACAQAMAGIQTLYGPGRVDGPRLDGARVDWTRATAALREALAPLRAGGKGLLLMGATASPSRLRFLQELRAALPGLEHLAWEPGLALGAQAGALAAFGRAALLRPVLDRARCILTLGADPFDGSDPAAARAFAAARRDPAAPVRLWSLEGPVTLTGSNADHRLAVRPSRLAAVAFALARDLHARHGRPLPPGAVLPDLPAPELTGPFRSALASDLAEAGPRAVVLCGEGLPPETQVAAHLLNAMLGSRAFRLEPAQTLAGPADLDAALARARSGACQVILAWGANPAYAAPDADGWRAALAASPAAVWIGTEADETSGRCRLLLPEHHWLEAWGDHRDGGYELLQQPAVGPLYDSRQGEDILAAALAEPGAPAPAHLDRIRARWRAEVHPLAGPVPFLRFFQAALHEGVVEGRPDPPAPPFRGGCVAEAVRAAAAAAPAGFDLALHAGPGVGDGRFGASGWLQELPDPIHKTTWGAPLLIAPADAQRLGLAEGDQAWIQAGGVRVLAPLHLQPGQAEGTLALALGYGRKAGPARGIGVCAFPFTGLRGPSPFLVTGTVLSKGRGRLSLPATRGRDPLPGETPARHLRRADLPGLVREDAHHPSLYPHPAPAGPRWGMAIDLTACLGCPGCVVACQSENNVPVVGPEQVARGREMHWLRIDTAWDPEGAVHQPMLCQHCGDAPCESVCPVNATNHSPEGLNQMVYNRCVGVRYCANNCPYKVRRFNFLEYNGTKAEPELLAFNPDVTVRPRGVMEKCTFCVQRIQDAHQRAGGEGRPIRDGEVVPACAAACPTEAIVFGDLADPGSRAARLSADPRGYHVLEDLGTRPAITYLARVRNPHPALSGGRP</sequence>
<dbReference type="PROSITE" id="PS51257">
    <property type="entry name" value="PROKAR_LIPOPROTEIN"/>
    <property type="match status" value="1"/>
</dbReference>
<dbReference type="InterPro" id="IPR017896">
    <property type="entry name" value="4Fe4S_Fe-S-bd"/>
</dbReference>
<evidence type="ECO:0000313" key="3">
    <source>
        <dbReference type="EMBL" id="BDU75835.1"/>
    </source>
</evidence>
<evidence type="ECO:0000259" key="2">
    <source>
        <dbReference type="PROSITE" id="PS51379"/>
    </source>
</evidence>
<evidence type="ECO:0000256" key="1">
    <source>
        <dbReference type="SAM" id="MobiDB-lite"/>
    </source>
</evidence>
<feature type="domain" description="4Fe-4S ferredoxin-type" evidence="2">
    <location>
        <begin position="701"/>
        <end position="731"/>
    </location>
</feature>
<dbReference type="SUPFAM" id="SSF53706">
    <property type="entry name" value="Formate dehydrogenase/DMSO reductase, domains 1-3"/>
    <property type="match status" value="1"/>
</dbReference>
<dbReference type="Gene3D" id="3.30.70.20">
    <property type="match status" value="2"/>
</dbReference>
<gene>
    <name evidence="3" type="ORF">METESE_07930</name>
</gene>
<dbReference type="Gene3D" id="2.20.25.90">
    <property type="entry name" value="ADC-like domains"/>
    <property type="match status" value="1"/>
</dbReference>